<dbReference type="PANTHER" id="PTHR38795:SF1">
    <property type="entry name" value="DUF6604 DOMAIN-CONTAINING PROTEIN"/>
    <property type="match status" value="1"/>
</dbReference>
<comment type="caution">
    <text evidence="1">The sequence shown here is derived from an EMBL/GenBank/DDBJ whole genome shotgun (WGS) entry which is preliminary data.</text>
</comment>
<evidence type="ECO:0000313" key="1">
    <source>
        <dbReference type="EMBL" id="TVY46047.1"/>
    </source>
</evidence>
<organism evidence="1 2">
    <name type="scientific">Lachnellula cervina</name>
    <dbReference type="NCBI Taxonomy" id="1316786"/>
    <lineage>
        <taxon>Eukaryota</taxon>
        <taxon>Fungi</taxon>
        <taxon>Dikarya</taxon>
        <taxon>Ascomycota</taxon>
        <taxon>Pezizomycotina</taxon>
        <taxon>Leotiomycetes</taxon>
        <taxon>Helotiales</taxon>
        <taxon>Lachnaceae</taxon>
        <taxon>Lachnellula</taxon>
    </lineage>
</organism>
<protein>
    <submittedName>
        <fullName evidence="1">Uncharacterized protein</fullName>
    </submittedName>
</protein>
<reference evidence="1 2" key="1">
    <citation type="submission" date="2018-05" db="EMBL/GenBank/DDBJ databases">
        <title>Whole genome sequencing for identification of molecular markers to develop diagnostic detection tools for the regulated plant pathogen Lachnellula willkommii.</title>
        <authorList>
            <person name="Giroux E."/>
            <person name="Bilodeau G."/>
        </authorList>
    </citation>
    <scope>NUCLEOTIDE SEQUENCE [LARGE SCALE GENOMIC DNA]</scope>
    <source>
        <strain evidence="1 2">CBS 625.97</strain>
    </source>
</reference>
<proteinExistence type="predicted"/>
<name>A0A7D8UKY8_9HELO</name>
<dbReference type="OrthoDB" id="5238236at2759"/>
<dbReference type="Proteomes" id="UP000481288">
    <property type="component" value="Unassembled WGS sequence"/>
</dbReference>
<sequence>MTYEQKELEDKIVLLELLPEFALGHGYFAQDELTKGLREMTETKKIPIWLSFATTVLLDIHHVFRSKVDYGFHSLQETELLLKVQSIDTSNFQKTSHIQLLTKSIENHILKDFTFIIKEETYDMLGRPAPDEGERFYLLKRQPILCGILAFDALVEMQIGGIALCNTWGSITYPSQLYMALQNMPNPVQQVWPGMECVISIHTEERLFIGSAPKTIEESFRQSLLMQGYSASNFAKNRRQGRKGMKLPVSKAGARGLKETSTLAKLLRPGNRVPGEEWHIFDLTAIEELLNEEAKNADLASDPKNKALRREWSTRKRLTPIQFLQALRQSVPIELPKIAFNYFHMHEESLTLLRRLRIELDADFTKHFNSPFYMDNESQLPFLALFPISIAYAGSQAVKDLKLEGATSLIMEKAGRVFDQFFDEWEKDYLYGNED</sequence>
<dbReference type="EMBL" id="QGMG01001635">
    <property type="protein sequence ID" value="TVY46047.1"/>
    <property type="molecule type" value="Genomic_DNA"/>
</dbReference>
<evidence type="ECO:0000313" key="2">
    <source>
        <dbReference type="Proteomes" id="UP000481288"/>
    </source>
</evidence>
<keyword evidence="2" id="KW-1185">Reference proteome</keyword>
<accession>A0A7D8UKY8</accession>
<dbReference type="AlphaFoldDB" id="A0A7D8UKY8"/>
<dbReference type="PANTHER" id="PTHR38795">
    <property type="entry name" value="DUF6604 DOMAIN-CONTAINING PROTEIN"/>
    <property type="match status" value="1"/>
</dbReference>
<gene>
    <name evidence="1" type="ORF">LCER1_G008711</name>
</gene>